<gene>
    <name evidence="1" type="ORF">DSL72_005756</name>
</gene>
<dbReference type="AlphaFoldDB" id="A0A8A3PG49"/>
<sequence length="137" mass="15090">MKLFEHLLTCEFTAPKESAMFFAAQISPTRTQQQSSPAFSPAFSPASSAPAFITRKVRLYLRIETMRRRQAGPTPVRRRAAPAAGPLLPAPISFLAADPLPRSLPVSQFFAASSISFNGRARKSAFTTMEEFLVQRS</sequence>
<dbReference type="Proteomes" id="UP000672032">
    <property type="component" value="Chromosome 4"/>
</dbReference>
<keyword evidence="2" id="KW-1185">Reference proteome</keyword>
<proteinExistence type="predicted"/>
<reference evidence="1" key="1">
    <citation type="submission" date="2020-10" db="EMBL/GenBank/DDBJ databases">
        <title>Genome Sequence of Monilinia vaccinii-corymbosi Sheds Light on Mummy Berry Disease Infection of Blueberry and Mating Type.</title>
        <authorList>
            <person name="Yow A.G."/>
            <person name="Zhang Y."/>
            <person name="Bansal K."/>
            <person name="Eacker S.M."/>
            <person name="Sullivan S."/>
            <person name="Liachko I."/>
            <person name="Cubeta M.A."/>
            <person name="Rollins J.A."/>
            <person name="Ashrafi H."/>
        </authorList>
    </citation>
    <scope>NUCLEOTIDE SEQUENCE</scope>
    <source>
        <strain evidence="1">RL-1</strain>
    </source>
</reference>
<organism evidence="1 2">
    <name type="scientific">Monilinia vaccinii-corymbosi</name>
    <dbReference type="NCBI Taxonomy" id="61207"/>
    <lineage>
        <taxon>Eukaryota</taxon>
        <taxon>Fungi</taxon>
        <taxon>Dikarya</taxon>
        <taxon>Ascomycota</taxon>
        <taxon>Pezizomycotina</taxon>
        <taxon>Leotiomycetes</taxon>
        <taxon>Helotiales</taxon>
        <taxon>Sclerotiniaceae</taxon>
        <taxon>Monilinia</taxon>
    </lineage>
</organism>
<accession>A0A8A3PG49</accession>
<name>A0A8A3PG49_9HELO</name>
<protein>
    <submittedName>
        <fullName evidence="1">Uncharacterized protein</fullName>
    </submittedName>
</protein>
<evidence type="ECO:0000313" key="1">
    <source>
        <dbReference type="EMBL" id="QSZ34168.1"/>
    </source>
</evidence>
<dbReference type="EMBL" id="CP063408">
    <property type="protein sequence ID" value="QSZ34168.1"/>
    <property type="molecule type" value="Genomic_DNA"/>
</dbReference>
<evidence type="ECO:0000313" key="2">
    <source>
        <dbReference type="Proteomes" id="UP000672032"/>
    </source>
</evidence>